<dbReference type="RefSeq" id="WP_270467743.1">
    <property type="nucleotide sequence ID" value="NZ_CABIXC010000017.1"/>
</dbReference>
<name>A0A174KEV9_9FIRM</name>
<reference evidence="1 2" key="1">
    <citation type="submission" date="2015-09" db="EMBL/GenBank/DDBJ databases">
        <authorList>
            <consortium name="Pathogen Informatics"/>
        </authorList>
    </citation>
    <scope>NUCLEOTIDE SEQUENCE [LARGE SCALE GENOMIC DNA]</scope>
    <source>
        <strain evidence="1 2">2789STDY5608850</strain>
    </source>
</reference>
<organism evidence="1 2">
    <name type="scientific">Hungatella hathewayi</name>
    <dbReference type="NCBI Taxonomy" id="154046"/>
    <lineage>
        <taxon>Bacteria</taxon>
        <taxon>Bacillati</taxon>
        <taxon>Bacillota</taxon>
        <taxon>Clostridia</taxon>
        <taxon>Lachnospirales</taxon>
        <taxon>Lachnospiraceae</taxon>
        <taxon>Hungatella</taxon>
    </lineage>
</organism>
<dbReference type="EMBL" id="CYZE01000017">
    <property type="protein sequence ID" value="CUP08986.1"/>
    <property type="molecule type" value="Genomic_DNA"/>
</dbReference>
<dbReference type="AlphaFoldDB" id="A0A174KEV9"/>
<evidence type="ECO:0000313" key="2">
    <source>
        <dbReference type="Proteomes" id="UP000095651"/>
    </source>
</evidence>
<sequence>MQKLGKGILKVIKIILEYLDVLLFYVSGTNSYKEKNEFEIKKLY</sequence>
<protein>
    <submittedName>
        <fullName evidence="1">Uncharacterized protein</fullName>
    </submittedName>
</protein>
<dbReference type="Proteomes" id="UP000095651">
    <property type="component" value="Unassembled WGS sequence"/>
</dbReference>
<gene>
    <name evidence="1" type="ORF">ERS852407_04946</name>
</gene>
<proteinExistence type="predicted"/>
<accession>A0A174KEV9</accession>
<evidence type="ECO:0000313" key="1">
    <source>
        <dbReference type="EMBL" id="CUP08986.1"/>
    </source>
</evidence>